<keyword evidence="4" id="KW-1185">Reference proteome</keyword>
<dbReference type="RefSeq" id="WP_228877833.1">
    <property type="nucleotide sequence ID" value="NZ_CABIIK010000001.1"/>
</dbReference>
<evidence type="ECO:0008006" key="5">
    <source>
        <dbReference type="Google" id="ProtNLM"/>
    </source>
</evidence>
<feature type="transmembrane region" description="Helical" evidence="2">
    <location>
        <begin position="16"/>
        <end position="38"/>
    </location>
</feature>
<feature type="compositionally biased region" description="Basic and acidic residues" evidence="1">
    <location>
        <begin position="713"/>
        <end position="722"/>
    </location>
</feature>
<reference evidence="3" key="1">
    <citation type="submission" date="2021-11" db="EMBL/GenBank/DDBJ databases">
        <title>Isoprene-degrading acetogen.</title>
        <authorList>
            <person name="Yang Y."/>
            <person name="Jin H."/>
            <person name="Yan J."/>
        </authorList>
    </citation>
    <scope>NUCLEOTIDE SEQUENCE</scope>
    <source>
        <strain evidence="3">Berkeley</strain>
    </source>
</reference>
<evidence type="ECO:0000256" key="2">
    <source>
        <dbReference type="SAM" id="Phobius"/>
    </source>
</evidence>
<evidence type="ECO:0000256" key="1">
    <source>
        <dbReference type="SAM" id="MobiDB-lite"/>
    </source>
</evidence>
<accession>A0ABY6HGP9</accession>
<evidence type="ECO:0000313" key="3">
    <source>
        <dbReference type="EMBL" id="UYO63069.1"/>
    </source>
</evidence>
<feature type="region of interest" description="Disordered" evidence="1">
    <location>
        <begin position="677"/>
        <end position="722"/>
    </location>
</feature>
<keyword evidence="2" id="KW-1133">Transmembrane helix</keyword>
<organism evidence="3 4">
    <name type="scientific">Acetobacterium wieringae</name>
    <dbReference type="NCBI Taxonomy" id="52694"/>
    <lineage>
        <taxon>Bacteria</taxon>
        <taxon>Bacillati</taxon>
        <taxon>Bacillota</taxon>
        <taxon>Clostridia</taxon>
        <taxon>Eubacteriales</taxon>
        <taxon>Eubacteriaceae</taxon>
        <taxon>Acetobacterium</taxon>
    </lineage>
</organism>
<dbReference type="EMBL" id="CP087994">
    <property type="protein sequence ID" value="UYO63069.1"/>
    <property type="molecule type" value="Genomic_DNA"/>
</dbReference>
<name>A0ABY6HGP9_9FIRM</name>
<dbReference type="Proteomes" id="UP001163550">
    <property type="component" value="Chromosome"/>
</dbReference>
<evidence type="ECO:0000313" key="4">
    <source>
        <dbReference type="Proteomes" id="UP001163550"/>
    </source>
</evidence>
<keyword evidence="2" id="KW-0812">Transmembrane</keyword>
<sequence>MSIRIIEKLKNQQGSSLAFVLIIGMIIMIMVASLLAVANSDFTFTQETVESRQAYIDAKSVIEYGKIEINERMKWLDTENKILNGYYQTRAAILRQEHPNTTAIDNQIKTKIAEIKTYMKTSYYIGGSSEAVSTSLRKIDPDGVNALGILTVTSVNEPEFGEDFTETIFAFNIDTQNLRRELDYKVDISLAVINGGTVIVTPTEPIKPVDNTSDWLQTTINAKYNPDANIQCEIQSQGEQKNIYDPVQKTLTLNKPELNLDIGKNNKKFEWIEWNTLKLTAANIAVSTPMPTDHVYGGIFFMTAQASDGSYGDIIFKDNYNQANGDNKTNTLRAKNVIYKGDLTIEDYNTLDIYCENLYVTGKIIMNSPKGTNANFYVHGLTGSDSKAKNIYVGGNIEVGNLSKISWNAENIWVKGNVLTRSTQAILEFKGFNFLETGDLSLNDRTQLIVTGSNPETSQMKSKSITNAVSAYCELTINISNLWLFSCDDLAINGYSKMSLTSNVVKINKNLTLYEKVRSFEVKTQYFDCAGMTSITNIENDLHITRINDLKPLNVRFAGGYKEISTAGPTQSLFIGEGSKPATMVVFGKPTNDSVEGSISMTGWFKAGPQVWAESIYFDSNRINVDERVNFNYYGNLSGQKTNLHIRSKIDYRSVSAGSYLGVSGLYPAGLTDPKPYSAPDFKSAPTSTGGTIPGSEPGNGNSSPGGGDTQTDTDRIKEIYY</sequence>
<keyword evidence="2" id="KW-0472">Membrane</keyword>
<protein>
    <recommendedName>
        <fullName evidence="5">DUF2572 family protein</fullName>
    </recommendedName>
</protein>
<proteinExistence type="predicted"/>
<feature type="compositionally biased region" description="Low complexity" evidence="1">
    <location>
        <begin position="694"/>
        <end position="703"/>
    </location>
</feature>
<gene>
    <name evidence="3" type="ORF">LNN31_01065</name>
</gene>